<reference evidence="2" key="1">
    <citation type="submission" date="2021-06" db="EMBL/GenBank/DDBJ databases">
        <authorList>
            <person name="Arsene-Ploetze F."/>
        </authorList>
    </citation>
    <scope>NUCLEOTIDE SEQUENCE</scope>
    <source>
        <strain evidence="2">SBRY1</strain>
    </source>
</reference>
<proteinExistence type="predicted"/>
<protein>
    <submittedName>
        <fullName evidence="2">Uncharacterized protein</fullName>
    </submittedName>
</protein>
<keyword evidence="3" id="KW-1185">Reference proteome</keyword>
<organism evidence="2 3">
    <name type="scientific">Actinacidiphila bryophytorum</name>
    <dbReference type="NCBI Taxonomy" id="1436133"/>
    <lineage>
        <taxon>Bacteria</taxon>
        <taxon>Bacillati</taxon>
        <taxon>Actinomycetota</taxon>
        <taxon>Actinomycetes</taxon>
        <taxon>Kitasatosporales</taxon>
        <taxon>Streptomycetaceae</taxon>
        <taxon>Actinacidiphila</taxon>
    </lineage>
</organism>
<name>A0A9W4DY54_9ACTN</name>
<accession>A0A9W4DY54</accession>
<evidence type="ECO:0000313" key="2">
    <source>
        <dbReference type="EMBL" id="CAG7598069.1"/>
    </source>
</evidence>
<dbReference type="EMBL" id="CAJVAX010000001">
    <property type="protein sequence ID" value="CAG7598069.1"/>
    <property type="molecule type" value="Genomic_DNA"/>
</dbReference>
<evidence type="ECO:0000256" key="1">
    <source>
        <dbReference type="SAM" id="MobiDB-lite"/>
    </source>
</evidence>
<sequence length="68" mass="7628">MVRLRTEEPLRAGDDPRARWGLVAQFPAPLMACPLRERVSVFQGRGELRDKPTTRRGSGVDRTAPLGR</sequence>
<dbReference type="Proteomes" id="UP001153328">
    <property type="component" value="Unassembled WGS sequence"/>
</dbReference>
<evidence type="ECO:0000313" key="3">
    <source>
        <dbReference type="Proteomes" id="UP001153328"/>
    </source>
</evidence>
<comment type="caution">
    <text evidence="2">The sequence shown here is derived from an EMBL/GenBank/DDBJ whole genome shotgun (WGS) entry which is preliminary data.</text>
</comment>
<gene>
    <name evidence="2" type="ORF">SBRY_10129</name>
</gene>
<dbReference type="AlphaFoldDB" id="A0A9W4DY54"/>
<feature type="region of interest" description="Disordered" evidence="1">
    <location>
        <begin position="44"/>
        <end position="68"/>
    </location>
</feature>